<gene>
    <name evidence="1" type="ORF">RCOM_1833950</name>
</gene>
<accession>B9TFE0</accession>
<dbReference type="InParanoid" id="B9TFE0"/>
<proteinExistence type="predicted"/>
<dbReference type="AlphaFoldDB" id="B9TFE0"/>
<feature type="non-terminal residue" evidence="1">
    <location>
        <position position="162"/>
    </location>
</feature>
<dbReference type="Proteomes" id="UP000008311">
    <property type="component" value="Unassembled WGS sequence"/>
</dbReference>
<evidence type="ECO:0000313" key="1">
    <source>
        <dbReference type="EMBL" id="EEF25423.1"/>
    </source>
</evidence>
<dbReference type="EMBL" id="EQ979728">
    <property type="protein sequence ID" value="EEF25423.1"/>
    <property type="molecule type" value="Genomic_DNA"/>
</dbReference>
<sequence length="162" mass="18474">MPMPTVERGSTWKKWDLHVHTPESLVHHYPGEKEAAWQAFLADLEALPSEFKVLGVNDYLFVDGYERMLREKRSGRLANIDLLLPVVELRMEKFGGILEKGEDGQYTSSPWSRINLHVIFDEVDPALIREQFMPAISRRYTLVPGAAGQWGGVITRENLIAL</sequence>
<name>B9TFE0_RICCO</name>
<evidence type="ECO:0000313" key="2">
    <source>
        <dbReference type="Proteomes" id="UP000008311"/>
    </source>
</evidence>
<reference evidence="2" key="1">
    <citation type="journal article" date="2010" name="Nat. Biotechnol.">
        <title>Draft genome sequence of the oilseed species Ricinus communis.</title>
        <authorList>
            <person name="Chan A.P."/>
            <person name="Crabtree J."/>
            <person name="Zhao Q."/>
            <person name="Lorenzi H."/>
            <person name="Orvis J."/>
            <person name="Puiu D."/>
            <person name="Melake-Berhan A."/>
            <person name="Jones K.M."/>
            <person name="Redman J."/>
            <person name="Chen G."/>
            <person name="Cahoon E.B."/>
            <person name="Gedil M."/>
            <person name="Stanke M."/>
            <person name="Haas B.J."/>
            <person name="Wortman J.R."/>
            <person name="Fraser-Liggett C.M."/>
            <person name="Ravel J."/>
            <person name="Rabinowicz P.D."/>
        </authorList>
    </citation>
    <scope>NUCLEOTIDE SEQUENCE [LARGE SCALE GENOMIC DNA]</scope>
    <source>
        <strain evidence="2">cv. Hale</strain>
    </source>
</reference>
<protein>
    <submittedName>
        <fullName evidence="1">Uncharacterized protein</fullName>
    </submittedName>
</protein>
<organism evidence="1 2">
    <name type="scientific">Ricinus communis</name>
    <name type="common">Castor bean</name>
    <dbReference type="NCBI Taxonomy" id="3988"/>
    <lineage>
        <taxon>Eukaryota</taxon>
        <taxon>Viridiplantae</taxon>
        <taxon>Streptophyta</taxon>
        <taxon>Embryophyta</taxon>
        <taxon>Tracheophyta</taxon>
        <taxon>Spermatophyta</taxon>
        <taxon>Magnoliopsida</taxon>
        <taxon>eudicotyledons</taxon>
        <taxon>Gunneridae</taxon>
        <taxon>Pentapetalae</taxon>
        <taxon>rosids</taxon>
        <taxon>fabids</taxon>
        <taxon>Malpighiales</taxon>
        <taxon>Euphorbiaceae</taxon>
        <taxon>Acalyphoideae</taxon>
        <taxon>Acalypheae</taxon>
        <taxon>Ricinus</taxon>
    </lineage>
</organism>
<keyword evidence="2" id="KW-1185">Reference proteome</keyword>